<evidence type="ECO:0000313" key="1">
    <source>
        <dbReference type="EMBL" id="SFM16272.1"/>
    </source>
</evidence>
<organism evidence="1 2">
    <name type="scientific">Halopseudomonas yangmingensis</name>
    <dbReference type="NCBI Taxonomy" id="1720063"/>
    <lineage>
        <taxon>Bacteria</taxon>
        <taxon>Pseudomonadati</taxon>
        <taxon>Pseudomonadota</taxon>
        <taxon>Gammaproteobacteria</taxon>
        <taxon>Pseudomonadales</taxon>
        <taxon>Pseudomonadaceae</taxon>
        <taxon>Halopseudomonas</taxon>
    </lineage>
</organism>
<evidence type="ECO:0000313" key="2">
    <source>
        <dbReference type="Proteomes" id="UP000243629"/>
    </source>
</evidence>
<sequence>MQEPSIQSFSDLLAVARQQSEPQRLLFVFARPELPEGHTAEQAKRFAEGQGGHLAPVLCVDKSANELGSFDELVAESETTGQEWAVVFVAALSGQMGCEAAPESCDKALRNMVSSIQVGRVAGFLTFDRSGAPMELITG</sequence>
<name>A0A1I4NL57_9GAMM</name>
<gene>
    <name evidence="1" type="ORF">SAMN05216217_101399</name>
</gene>
<dbReference type="AlphaFoldDB" id="A0A1I4NL57"/>
<proteinExistence type="predicted"/>
<dbReference type="RefSeq" id="WP_093471908.1">
    <property type="nucleotide sequence ID" value="NZ_FOUI01000001.1"/>
</dbReference>
<keyword evidence="2" id="KW-1185">Reference proteome</keyword>
<dbReference type="STRING" id="1720063.SAMN05216217_101399"/>
<dbReference type="Proteomes" id="UP000243629">
    <property type="component" value="Unassembled WGS sequence"/>
</dbReference>
<accession>A0A1I4NL57</accession>
<dbReference type="EMBL" id="FOUI01000001">
    <property type="protein sequence ID" value="SFM16272.1"/>
    <property type="molecule type" value="Genomic_DNA"/>
</dbReference>
<protein>
    <submittedName>
        <fullName evidence="1">Uncharacterized protein</fullName>
    </submittedName>
</protein>
<reference evidence="2" key="1">
    <citation type="submission" date="2016-10" db="EMBL/GenBank/DDBJ databases">
        <authorList>
            <person name="Varghese N."/>
            <person name="Submissions S."/>
        </authorList>
    </citation>
    <scope>NUCLEOTIDE SEQUENCE [LARGE SCALE GENOMIC DNA]</scope>
    <source>
        <strain evidence="2">DSM 24213</strain>
    </source>
</reference>
<dbReference type="OrthoDB" id="6182044at2"/>